<dbReference type="AlphaFoldDB" id="A0A9Q9CKG2"/>
<dbReference type="InterPro" id="IPR012340">
    <property type="entry name" value="NA-bd_OB-fold"/>
</dbReference>
<reference evidence="4 5" key="1">
    <citation type="submission" date="2021-03" db="EMBL/GenBank/DDBJ databases">
        <title>Comparative Genomics and Metabolomics in the genus Turicibacter.</title>
        <authorList>
            <person name="Maki J."/>
            <person name="Looft T."/>
        </authorList>
    </citation>
    <scope>NUCLEOTIDE SEQUENCE</scope>
    <source>
        <strain evidence="4">ISU324</strain>
        <strain evidence="3 5">MMM721</strain>
    </source>
</reference>
<dbReference type="Pfam" id="PF21543">
    <property type="entry name" value="CvfB_2nd"/>
    <property type="match status" value="1"/>
</dbReference>
<gene>
    <name evidence="3" type="ORF">J0J69_04225</name>
    <name evidence="4" type="ORF">J0J70_10410</name>
</gene>
<organism evidence="4 6">
    <name type="scientific">Turicibacter bilis</name>
    <dbReference type="NCBI Taxonomy" id="2735723"/>
    <lineage>
        <taxon>Bacteria</taxon>
        <taxon>Bacillati</taxon>
        <taxon>Bacillota</taxon>
        <taxon>Erysipelotrichia</taxon>
        <taxon>Erysipelotrichales</taxon>
        <taxon>Turicibacteraceae</taxon>
        <taxon>Turicibacter</taxon>
    </lineage>
</organism>
<name>A0A9Q9CKG2_9FIRM</name>
<evidence type="ECO:0000313" key="4">
    <source>
        <dbReference type="EMBL" id="UUF08019.1"/>
    </source>
</evidence>
<feature type="domain" description="S1 motif" evidence="2">
    <location>
        <begin position="151"/>
        <end position="211"/>
    </location>
</feature>
<dbReference type="Gene3D" id="2.40.50.140">
    <property type="entry name" value="Nucleic acid-binding proteins"/>
    <property type="match status" value="2"/>
</dbReference>
<dbReference type="GO" id="GO:0003676">
    <property type="term" value="F:nucleic acid binding"/>
    <property type="evidence" value="ECO:0007669"/>
    <property type="project" value="InterPro"/>
</dbReference>
<dbReference type="InterPro" id="IPR048587">
    <property type="entry name" value="CvfB_S1_3rd"/>
</dbReference>
<accession>A0A9Q9CKG2</accession>
<dbReference type="Proteomes" id="UP001058016">
    <property type="component" value="Chromosome"/>
</dbReference>
<comment type="similarity">
    <text evidence="1">Belongs to the CvfB family.</text>
</comment>
<dbReference type="InterPro" id="IPR014464">
    <property type="entry name" value="CvfB_fam"/>
</dbReference>
<evidence type="ECO:0000313" key="5">
    <source>
        <dbReference type="Proteomes" id="UP001058016"/>
    </source>
</evidence>
<proteinExistence type="inferred from homology"/>
<evidence type="ECO:0000256" key="1">
    <source>
        <dbReference type="PIRNR" id="PIRNR012524"/>
    </source>
</evidence>
<dbReference type="InterPro" id="IPR036388">
    <property type="entry name" value="WH-like_DNA-bd_sf"/>
</dbReference>
<dbReference type="InterPro" id="IPR003029">
    <property type="entry name" value="S1_domain"/>
</dbReference>
<evidence type="ECO:0000313" key="3">
    <source>
        <dbReference type="EMBL" id="UUF06794.1"/>
    </source>
</evidence>
<keyword evidence="5" id="KW-1185">Reference proteome</keyword>
<dbReference type="EMBL" id="CP071250">
    <property type="protein sequence ID" value="UUF08019.1"/>
    <property type="molecule type" value="Genomic_DNA"/>
</dbReference>
<dbReference type="Pfam" id="PF17783">
    <property type="entry name" value="WHD_CvfB"/>
    <property type="match status" value="1"/>
</dbReference>
<evidence type="ECO:0000259" key="2">
    <source>
        <dbReference type="PROSITE" id="PS50126"/>
    </source>
</evidence>
<sequence length="288" mass="33083">MLAGKFHEMKVERQTPLGYTLMLDGEEFFLHQAEVTHPIEVGETIEVFVYYDAKKRLTATMQEPAVTTEEFGWVEVVDVRKDLGVFVDIGINKNILIAPSDLPIFESLWPQVGDYVYCYLKESQSNYLFAILARPQEFGGVKEEAPQSLHGKKVKARVIRTGKIGTNVITEEGYMGFIHESERREEPRLGEVVEGRVVRVKDNGEFNMSLIPQKEFAIVEDSDIILEYLMGRRGAMPFYDKSEPDDIRRVFKMSKASFKRALGRLMKEGKVYQEDGWTYLKEDTDSNE</sequence>
<dbReference type="Gene3D" id="1.10.10.10">
    <property type="entry name" value="Winged helix-like DNA-binding domain superfamily/Winged helix DNA-binding domain"/>
    <property type="match status" value="1"/>
</dbReference>
<dbReference type="RefSeq" id="WP_055274816.1">
    <property type="nucleotide sequence ID" value="NZ_CP071249.1"/>
</dbReference>
<dbReference type="SMART" id="SM00316">
    <property type="entry name" value="S1"/>
    <property type="match status" value="3"/>
</dbReference>
<dbReference type="PANTHER" id="PTHR37296:SF1">
    <property type="entry name" value="CONSERVED VIRULENCE FACTOR B"/>
    <property type="match status" value="1"/>
</dbReference>
<dbReference type="PANTHER" id="PTHR37296">
    <property type="entry name" value="CONSERVED VIRULENCE FACTOR B"/>
    <property type="match status" value="1"/>
</dbReference>
<dbReference type="PIRSF" id="PIRSF012524">
    <property type="entry name" value="YitL_S1"/>
    <property type="match status" value="1"/>
</dbReference>
<dbReference type="InterPro" id="IPR039566">
    <property type="entry name" value="CvfB_S1_st"/>
</dbReference>
<evidence type="ECO:0000313" key="6">
    <source>
        <dbReference type="Proteomes" id="UP001058072"/>
    </source>
</evidence>
<protein>
    <recommendedName>
        <fullName evidence="2">S1 motif domain-containing protein</fullName>
    </recommendedName>
</protein>
<dbReference type="InterPro" id="IPR040764">
    <property type="entry name" value="CvfB_WH"/>
</dbReference>
<dbReference type="InterPro" id="IPR048588">
    <property type="entry name" value="CvfB_S1_2nd"/>
</dbReference>
<dbReference type="Pfam" id="PF13509">
    <property type="entry name" value="S1_2"/>
    <property type="match status" value="1"/>
</dbReference>
<dbReference type="EMBL" id="CP071249">
    <property type="protein sequence ID" value="UUF06794.1"/>
    <property type="molecule type" value="Genomic_DNA"/>
</dbReference>
<dbReference type="PROSITE" id="PS50126">
    <property type="entry name" value="S1"/>
    <property type="match status" value="1"/>
</dbReference>
<dbReference type="Proteomes" id="UP001058072">
    <property type="component" value="Chromosome"/>
</dbReference>
<dbReference type="Pfam" id="PF21191">
    <property type="entry name" value="CvfB_1st"/>
    <property type="match status" value="1"/>
</dbReference>